<dbReference type="RefSeq" id="WP_197323328.1">
    <property type="nucleotide sequence ID" value="NZ_PGWX01000469.1"/>
</dbReference>
<dbReference type="InterPro" id="IPR016024">
    <property type="entry name" value="ARM-type_fold"/>
</dbReference>
<accession>A0A7Z1N1B0</accession>
<feature type="transmembrane region" description="Helical" evidence="1">
    <location>
        <begin position="25"/>
        <end position="45"/>
    </location>
</feature>
<keyword evidence="2" id="KW-0808">Transferase</keyword>
<evidence type="ECO:0000313" key="3">
    <source>
        <dbReference type="Proteomes" id="UP000238153"/>
    </source>
</evidence>
<protein>
    <submittedName>
        <fullName evidence="2">6-O-methylguanine DNA methyltransferase</fullName>
    </submittedName>
</protein>
<dbReference type="GO" id="GO:0008168">
    <property type="term" value="F:methyltransferase activity"/>
    <property type="evidence" value="ECO:0007669"/>
    <property type="project" value="UniProtKB-KW"/>
</dbReference>
<evidence type="ECO:0000256" key="1">
    <source>
        <dbReference type="SAM" id="Phobius"/>
    </source>
</evidence>
<keyword evidence="1" id="KW-0472">Membrane</keyword>
<dbReference type="SUPFAM" id="SSF48371">
    <property type="entry name" value="ARM repeat"/>
    <property type="match status" value="1"/>
</dbReference>
<dbReference type="Gene3D" id="1.25.10.90">
    <property type="match status" value="1"/>
</dbReference>
<dbReference type="AlphaFoldDB" id="A0A7Z1N1B0"/>
<feature type="non-terminal residue" evidence="2">
    <location>
        <position position="1"/>
    </location>
</feature>
<reference evidence="2 3" key="1">
    <citation type="submission" date="2017-11" db="EMBL/GenBank/DDBJ databases">
        <authorList>
            <person name="Founou R.C."/>
            <person name="Founou L."/>
            <person name="Allam M."/>
            <person name="Ismail A."/>
            <person name="Essack S.Y."/>
        </authorList>
    </citation>
    <scope>NUCLEOTIDE SEQUENCE [LARGE SCALE GENOMIC DNA]</scope>
    <source>
        <strain evidence="2 3">G811N2B1</strain>
    </source>
</reference>
<evidence type="ECO:0000313" key="2">
    <source>
        <dbReference type="EMBL" id="PPJ70458.1"/>
    </source>
</evidence>
<sequence>EEVVAFKAYVPQKAWWDSVDAWRKFFGSWVALHLTELPTIFALFYGAENFWNRRVALNLQLMLKEKTNQDLLKKAIIYDRTTEEFFIQKAIGWSLRQYSKTNPQWVEELMKELVLSPLAQREGSKYLAKASE</sequence>
<organism evidence="2 3">
    <name type="scientific">Staphylococcus haemolyticus</name>
    <dbReference type="NCBI Taxonomy" id="1283"/>
    <lineage>
        <taxon>Bacteria</taxon>
        <taxon>Bacillati</taxon>
        <taxon>Bacillota</taxon>
        <taxon>Bacilli</taxon>
        <taxon>Bacillales</taxon>
        <taxon>Staphylococcaceae</taxon>
        <taxon>Staphylococcus</taxon>
    </lineage>
</organism>
<keyword evidence="1" id="KW-1133">Transmembrane helix</keyword>
<dbReference type="Pfam" id="PF08713">
    <property type="entry name" value="DNA_alkylation"/>
    <property type="match status" value="1"/>
</dbReference>
<dbReference type="Proteomes" id="UP000238153">
    <property type="component" value="Unassembled WGS sequence"/>
</dbReference>
<name>A0A7Z1N1B0_STAHA</name>
<dbReference type="InterPro" id="IPR014825">
    <property type="entry name" value="DNA_alkylation"/>
</dbReference>
<dbReference type="GO" id="GO:0032259">
    <property type="term" value="P:methylation"/>
    <property type="evidence" value="ECO:0007669"/>
    <property type="project" value="UniProtKB-KW"/>
</dbReference>
<comment type="caution">
    <text evidence="2">The sequence shown here is derived from an EMBL/GenBank/DDBJ whole genome shotgun (WGS) entry which is preliminary data.</text>
</comment>
<proteinExistence type="predicted"/>
<keyword evidence="1" id="KW-0812">Transmembrane</keyword>
<dbReference type="EMBL" id="PGWX01000469">
    <property type="protein sequence ID" value="PPJ70458.1"/>
    <property type="molecule type" value="Genomic_DNA"/>
</dbReference>
<dbReference type="PANTHER" id="PTHR34070:SF1">
    <property type="entry name" value="DNA ALKYLATION REPAIR PROTEIN"/>
    <property type="match status" value="1"/>
</dbReference>
<dbReference type="PANTHER" id="PTHR34070">
    <property type="entry name" value="ARMADILLO-TYPE FOLD"/>
    <property type="match status" value="1"/>
</dbReference>
<gene>
    <name evidence="2" type="ORF">CV019_12960</name>
</gene>
<keyword evidence="2" id="KW-0489">Methyltransferase</keyword>